<dbReference type="GO" id="GO:0007165">
    <property type="term" value="P:signal transduction"/>
    <property type="evidence" value="ECO:0007669"/>
    <property type="project" value="UniProtKB-KW"/>
</dbReference>
<comment type="similarity">
    <text evidence="8">Belongs to the methyl-accepting chemotaxis (MCP) protein family.</text>
</comment>
<dbReference type="Gene3D" id="1.10.287.950">
    <property type="entry name" value="Methyl-accepting chemotaxis protein"/>
    <property type="match status" value="1"/>
</dbReference>
<organism evidence="13 14">
    <name type="scientific">Pseudomonas syringae pv. lapsa</name>
    <dbReference type="NCBI Taxonomy" id="199201"/>
    <lineage>
        <taxon>Bacteria</taxon>
        <taxon>Pseudomonadati</taxon>
        <taxon>Pseudomonadota</taxon>
        <taxon>Gammaproteobacteria</taxon>
        <taxon>Pseudomonadales</taxon>
        <taxon>Pseudomonadaceae</taxon>
        <taxon>Pseudomonas</taxon>
        <taxon>Pseudomonas syringae</taxon>
    </lineage>
</organism>
<dbReference type="InterPro" id="IPR004089">
    <property type="entry name" value="MCPsignal_dom"/>
</dbReference>
<evidence type="ECO:0000313" key="14">
    <source>
        <dbReference type="Proteomes" id="UP000267978"/>
    </source>
</evidence>
<comment type="subcellular location">
    <subcellularLocation>
        <location evidence="1">Cell membrane</location>
        <topology evidence="1">Multi-pass membrane protein</topology>
    </subcellularLocation>
</comment>
<dbReference type="CDD" id="cd11386">
    <property type="entry name" value="MCP_signal"/>
    <property type="match status" value="1"/>
</dbReference>
<sequence>MPIRQHPLNRPKYLATCVDKLLIRAIRSSRYFIDRRGYRMSIKLRLFLLIGTSVLTVMIISLVNYLGNTRMEAAMLDSEVSMAALGNHLQADMMHDALRADVLSAMLFGLGRSNSSRDEVQVSLNEHAALFRKVVSDNLQLPLTDAIKAELSRIKPSLDAYISAGERIVGLAIDSPDRAQQELGTFSSAFTQLEGQMSSLSDLIEDNSKASGERTRQAISSANVTLAVVLSISILLLLIQGHWVTRSIMIPLASASRIADGIAHGNLREPIAESGGRDEASMLIRSLAIMQRDLRSMIEVVRSNANDVSGMSRQLSSGCHEVADSSRQQSSAAGTMSAATSEMTASIEEITRHAGQALEMASQAESLAKNGGRVIHQVVSDMDSIARSAQQSAQVIRTLDKDSEGIFNIIQVIKGIADQTNLLALNAAIEAARAGEQGRGFAVVADEVRSLAGRTSASTQEITTMVARIQQSTREAVTSMEAGVAQVDKGMAVTAEVERAISDILDATLSTTQLVNDITRTIGEQSLASNEIAHQVEMIASMSEGNSRVIGQTASTTDELSVMAGQLSQSVDRFQL</sequence>
<dbReference type="SMART" id="SM00283">
    <property type="entry name" value="MA"/>
    <property type="match status" value="1"/>
</dbReference>
<evidence type="ECO:0000256" key="10">
    <source>
        <dbReference type="SAM" id="Phobius"/>
    </source>
</evidence>
<dbReference type="FunFam" id="1.10.287.950:FF:000001">
    <property type="entry name" value="Methyl-accepting chemotaxis sensory transducer"/>
    <property type="match status" value="1"/>
</dbReference>
<feature type="transmembrane region" description="Helical" evidence="10">
    <location>
        <begin position="46"/>
        <end position="67"/>
    </location>
</feature>
<dbReference type="PROSITE" id="PS50885">
    <property type="entry name" value="HAMP"/>
    <property type="match status" value="1"/>
</dbReference>
<keyword evidence="6 10" id="KW-0472">Membrane</keyword>
<evidence type="ECO:0000256" key="1">
    <source>
        <dbReference type="ARBA" id="ARBA00004651"/>
    </source>
</evidence>
<dbReference type="PROSITE" id="PS50111">
    <property type="entry name" value="CHEMOTAXIS_TRANSDUC_2"/>
    <property type="match status" value="1"/>
</dbReference>
<evidence type="ECO:0000313" key="13">
    <source>
        <dbReference type="EMBL" id="RML29188.1"/>
    </source>
</evidence>
<accession>A0AB74AC19</accession>
<evidence type="ECO:0000256" key="5">
    <source>
        <dbReference type="ARBA" id="ARBA00022989"/>
    </source>
</evidence>
<dbReference type="SMART" id="SM00304">
    <property type="entry name" value="HAMP"/>
    <property type="match status" value="1"/>
</dbReference>
<proteinExistence type="inferred from homology"/>
<dbReference type="Pfam" id="PF12729">
    <property type="entry name" value="4HB_MCP_1"/>
    <property type="match status" value="1"/>
</dbReference>
<feature type="transmembrane region" description="Helical" evidence="10">
    <location>
        <begin position="218"/>
        <end position="239"/>
    </location>
</feature>
<feature type="domain" description="Methyl-accepting transducer" evidence="11">
    <location>
        <begin position="304"/>
        <end position="540"/>
    </location>
</feature>
<evidence type="ECO:0000256" key="6">
    <source>
        <dbReference type="ARBA" id="ARBA00023136"/>
    </source>
</evidence>
<evidence type="ECO:0000256" key="3">
    <source>
        <dbReference type="ARBA" id="ARBA00022481"/>
    </source>
</evidence>
<comment type="caution">
    <text evidence="13">The sequence shown here is derived from an EMBL/GenBank/DDBJ whole genome shotgun (WGS) entry which is preliminary data.</text>
</comment>
<keyword evidence="7 9" id="KW-0807">Transducer</keyword>
<reference evidence="13 14" key="1">
    <citation type="submission" date="2018-08" db="EMBL/GenBank/DDBJ databases">
        <title>Recombination of ecologically and evolutionarily significant loci maintains genetic cohesion in the Pseudomonas syringae species complex.</title>
        <authorList>
            <person name="Dillon M."/>
            <person name="Thakur S."/>
            <person name="Almeida R.N.D."/>
            <person name="Weir B.S."/>
            <person name="Guttman D.S."/>
        </authorList>
    </citation>
    <scope>NUCLEOTIDE SEQUENCE [LARGE SCALE GENOMIC DNA]</scope>
    <source>
        <strain evidence="13 14">ICMP 3946</strain>
    </source>
</reference>
<evidence type="ECO:0000256" key="4">
    <source>
        <dbReference type="ARBA" id="ARBA00022692"/>
    </source>
</evidence>
<keyword evidence="4 10" id="KW-0812">Transmembrane</keyword>
<dbReference type="Proteomes" id="UP000267978">
    <property type="component" value="Unassembled WGS sequence"/>
</dbReference>
<gene>
    <name evidence="13" type="ORF">ALQ98_05454</name>
</gene>
<evidence type="ECO:0000256" key="9">
    <source>
        <dbReference type="PROSITE-ProRule" id="PRU00284"/>
    </source>
</evidence>
<name>A0AB74AC19_PSESX</name>
<dbReference type="InterPro" id="IPR024478">
    <property type="entry name" value="HlyB_4HB_MCP"/>
</dbReference>
<dbReference type="Pfam" id="PF00015">
    <property type="entry name" value="MCPsignal"/>
    <property type="match status" value="1"/>
</dbReference>
<dbReference type="GO" id="GO:0006935">
    <property type="term" value="P:chemotaxis"/>
    <property type="evidence" value="ECO:0007669"/>
    <property type="project" value="UniProtKB-ARBA"/>
</dbReference>
<keyword evidence="2" id="KW-1003">Cell membrane</keyword>
<dbReference type="GO" id="GO:0005886">
    <property type="term" value="C:plasma membrane"/>
    <property type="evidence" value="ECO:0007669"/>
    <property type="project" value="UniProtKB-SubCell"/>
</dbReference>
<dbReference type="EMBL" id="RBNO01000006">
    <property type="protein sequence ID" value="RML29188.1"/>
    <property type="molecule type" value="Genomic_DNA"/>
</dbReference>
<keyword evidence="3" id="KW-0488">Methylation</keyword>
<feature type="domain" description="HAMP" evidence="12">
    <location>
        <begin position="246"/>
        <end position="299"/>
    </location>
</feature>
<dbReference type="PANTHER" id="PTHR32089">
    <property type="entry name" value="METHYL-ACCEPTING CHEMOTAXIS PROTEIN MCPB"/>
    <property type="match status" value="1"/>
</dbReference>
<evidence type="ECO:0000256" key="8">
    <source>
        <dbReference type="ARBA" id="ARBA00029447"/>
    </source>
</evidence>
<keyword evidence="13" id="KW-0808">Transferase</keyword>
<dbReference type="AlphaFoldDB" id="A0AB74AC19"/>
<evidence type="ECO:0000259" key="11">
    <source>
        <dbReference type="PROSITE" id="PS50111"/>
    </source>
</evidence>
<dbReference type="InterPro" id="IPR003660">
    <property type="entry name" value="HAMP_dom"/>
</dbReference>
<evidence type="ECO:0000256" key="7">
    <source>
        <dbReference type="ARBA" id="ARBA00023224"/>
    </source>
</evidence>
<keyword evidence="5 10" id="KW-1133">Transmembrane helix</keyword>
<keyword evidence="13" id="KW-0418">Kinase</keyword>
<dbReference type="GO" id="GO:0016301">
    <property type="term" value="F:kinase activity"/>
    <property type="evidence" value="ECO:0007669"/>
    <property type="project" value="UniProtKB-KW"/>
</dbReference>
<dbReference type="SUPFAM" id="SSF58104">
    <property type="entry name" value="Methyl-accepting chemotaxis protein (MCP) signaling domain"/>
    <property type="match status" value="1"/>
</dbReference>
<protein>
    <submittedName>
        <fullName evidence="13">Histidine kinase, HAMP region:Bacterial chemotaxis sensor y transducer</fullName>
    </submittedName>
</protein>
<evidence type="ECO:0000256" key="2">
    <source>
        <dbReference type="ARBA" id="ARBA00022475"/>
    </source>
</evidence>
<evidence type="ECO:0000259" key="12">
    <source>
        <dbReference type="PROSITE" id="PS50885"/>
    </source>
</evidence>
<dbReference type="PANTHER" id="PTHR32089:SF119">
    <property type="entry name" value="METHYL-ACCEPTING CHEMOTAXIS PROTEIN CTPL"/>
    <property type="match status" value="1"/>
</dbReference>